<organism evidence="1 2">
    <name type="scientific">Christiangramia fulva</name>
    <dbReference type="NCBI Taxonomy" id="2126553"/>
    <lineage>
        <taxon>Bacteria</taxon>
        <taxon>Pseudomonadati</taxon>
        <taxon>Bacteroidota</taxon>
        <taxon>Flavobacteriia</taxon>
        <taxon>Flavobacteriales</taxon>
        <taxon>Flavobacteriaceae</taxon>
        <taxon>Christiangramia</taxon>
    </lineage>
</organism>
<dbReference type="KEGG" id="grs:C7S20_03375"/>
<dbReference type="Proteomes" id="UP000241507">
    <property type="component" value="Chromosome"/>
</dbReference>
<sequence length="201" mass="23277">MENNIKIILPVKIGYPVLEKYLREKLMGEIIQKKKGNGEMRNFAQILELSLYKSSLANYDVALELELQTLTSLWKNRPVKLVFHAKLEFDRNVQQISISDYKMTAKSNSKIADFLLHGILNTWFYEKLKKRMNFDFLPEIASQLEKLNEKLLNQIETVEGVHLSGSLQSIEIEEITALEDHLHISLDILGDTSVEIKKIKF</sequence>
<keyword evidence="2" id="KW-1185">Reference proteome</keyword>
<gene>
    <name evidence="1" type="ORF">C7S20_03375</name>
</gene>
<dbReference type="InterPro" id="IPR025515">
    <property type="entry name" value="DUF4403"/>
</dbReference>
<protein>
    <recommendedName>
        <fullName evidence="3">DUF4403 domain-containing protein</fullName>
    </recommendedName>
</protein>
<reference evidence="2" key="1">
    <citation type="submission" date="2018-03" db="EMBL/GenBank/DDBJ databases">
        <title>Gramella fulva sp. nov., isolated from a dry surface of tidal flat.</title>
        <authorList>
            <person name="Hwang S.H."/>
            <person name="Hwang W.M."/>
            <person name="Kang K."/>
            <person name="Ahn T.-Y."/>
        </authorList>
    </citation>
    <scope>NUCLEOTIDE SEQUENCE [LARGE SCALE GENOMIC DNA]</scope>
    <source>
        <strain evidence="2">SH35</strain>
    </source>
</reference>
<name>A0A2R3Z274_9FLAO</name>
<accession>A0A2R3Z274</accession>
<proteinExistence type="predicted"/>
<dbReference type="RefSeq" id="WP_107011151.1">
    <property type="nucleotide sequence ID" value="NZ_CP028136.1"/>
</dbReference>
<dbReference type="OrthoDB" id="1434790at2"/>
<dbReference type="EMBL" id="CP028136">
    <property type="protein sequence ID" value="AVR44373.1"/>
    <property type="molecule type" value="Genomic_DNA"/>
</dbReference>
<evidence type="ECO:0008006" key="3">
    <source>
        <dbReference type="Google" id="ProtNLM"/>
    </source>
</evidence>
<evidence type="ECO:0000313" key="1">
    <source>
        <dbReference type="EMBL" id="AVR44373.1"/>
    </source>
</evidence>
<evidence type="ECO:0000313" key="2">
    <source>
        <dbReference type="Proteomes" id="UP000241507"/>
    </source>
</evidence>
<dbReference type="Pfam" id="PF14356">
    <property type="entry name" value="DUF4403"/>
    <property type="match status" value="1"/>
</dbReference>
<dbReference type="AlphaFoldDB" id="A0A2R3Z274"/>